<dbReference type="InterPro" id="IPR000719">
    <property type="entry name" value="Prot_kinase_dom"/>
</dbReference>
<accession>A0A9Q3DLG1</accession>
<dbReference type="PANTHER" id="PTHR45832:SF22">
    <property type="entry name" value="SERINE_THREONINE-PROTEIN KINASE SAMKA-RELATED"/>
    <property type="match status" value="1"/>
</dbReference>
<dbReference type="Pfam" id="PF00169">
    <property type="entry name" value="PH"/>
    <property type="match status" value="1"/>
</dbReference>
<dbReference type="FunFam" id="1.10.510.10:FF:000139">
    <property type="entry name" value="Non-specific serine/threonine protein kinase"/>
    <property type="match status" value="1"/>
</dbReference>
<feature type="domain" description="Protein kinase" evidence="13">
    <location>
        <begin position="381"/>
        <end position="633"/>
    </location>
</feature>
<dbReference type="Gene3D" id="1.10.510.10">
    <property type="entry name" value="Transferase(Phosphotransferase) domain 1"/>
    <property type="match status" value="1"/>
</dbReference>
<dbReference type="PROSITE" id="PS50011">
    <property type="entry name" value="PROTEIN_KINASE_DOM"/>
    <property type="match status" value="1"/>
</dbReference>
<evidence type="ECO:0000256" key="5">
    <source>
        <dbReference type="ARBA" id="ARBA00022741"/>
    </source>
</evidence>
<dbReference type="CDD" id="cd06614">
    <property type="entry name" value="STKc_PAK"/>
    <property type="match status" value="1"/>
</dbReference>
<gene>
    <name evidence="15" type="ORF">O181_045159</name>
</gene>
<dbReference type="InterPro" id="IPR011009">
    <property type="entry name" value="Kinase-like_dom_sf"/>
</dbReference>
<keyword evidence="4" id="KW-0808">Transferase</keyword>
<evidence type="ECO:0000256" key="8">
    <source>
        <dbReference type="ARBA" id="ARBA00047899"/>
    </source>
</evidence>
<dbReference type="PROSITE" id="PS50108">
    <property type="entry name" value="CRIB"/>
    <property type="match status" value="1"/>
</dbReference>
<organism evidence="15 16">
    <name type="scientific">Austropuccinia psidii MF-1</name>
    <dbReference type="NCBI Taxonomy" id="1389203"/>
    <lineage>
        <taxon>Eukaryota</taxon>
        <taxon>Fungi</taxon>
        <taxon>Dikarya</taxon>
        <taxon>Basidiomycota</taxon>
        <taxon>Pucciniomycotina</taxon>
        <taxon>Pucciniomycetes</taxon>
        <taxon>Pucciniales</taxon>
        <taxon>Sphaerophragmiaceae</taxon>
        <taxon>Austropuccinia</taxon>
    </lineage>
</organism>
<dbReference type="Gene3D" id="3.90.810.10">
    <property type="entry name" value="CRIB domain"/>
    <property type="match status" value="1"/>
</dbReference>
<dbReference type="FunFam" id="3.90.810.10:FF:000005">
    <property type="entry name" value="Non-specific serine/threonine protein kinase"/>
    <property type="match status" value="1"/>
</dbReference>
<evidence type="ECO:0000256" key="7">
    <source>
        <dbReference type="ARBA" id="ARBA00022840"/>
    </source>
</evidence>
<dbReference type="InterPro" id="IPR036936">
    <property type="entry name" value="CRIB_dom_sf"/>
</dbReference>
<name>A0A9Q3DLG1_9BASI</name>
<dbReference type="CDD" id="cd01093">
    <property type="entry name" value="CRIB_PAK_like"/>
    <property type="match status" value="1"/>
</dbReference>
<dbReference type="PROSITE" id="PS00107">
    <property type="entry name" value="PROTEIN_KINASE_ATP"/>
    <property type="match status" value="1"/>
</dbReference>
<dbReference type="Pfam" id="PF00786">
    <property type="entry name" value="PBD"/>
    <property type="match status" value="1"/>
</dbReference>
<evidence type="ECO:0000259" key="14">
    <source>
        <dbReference type="PROSITE" id="PS50108"/>
    </source>
</evidence>
<feature type="region of interest" description="Disordered" evidence="11">
    <location>
        <begin position="1"/>
        <end position="29"/>
    </location>
</feature>
<dbReference type="PANTHER" id="PTHR45832">
    <property type="entry name" value="SERINE/THREONINE-PROTEIN KINASE SAMKA-RELATED-RELATED"/>
    <property type="match status" value="1"/>
</dbReference>
<evidence type="ECO:0000256" key="1">
    <source>
        <dbReference type="ARBA" id="ARBA00008874"/>
    </source>
</evidence>
<dbReference type="GO" id="GO:0004674">
    <property type="term" value="F:protein serine/threonine kinase activity"/>
    <property type="evidence" value="ECO:0007669"/>
    <property type="project" value="UniProtKB-KW"/>
</dbReference>
<dbReference type="SMART" id="SM00233">
    <property type="entry name" value="PH"/>
    <property type="match status" value="1"/>
</dbReference>
<dbReference type="Gene3D" id="3.30.200.20">
    <property type="entry name" value="Phosphorylase Kinase, domain 1"/>
    <property type="match status" value="1"/>
</dbReference>
<evidence type="ECO:0000256" key="4">
    <source>
        <dbReference type="ARBA" id="ARBA00022679"/>
    </source>
</evidence>
<feature type="domain" description="CRIB" evidence="14">
    <location>
        <begin position="164"/>
        <end position="177"/>
    </location>
</feature>
<feature type="binding site" evidence="10">
    <location>
        <position position="410"/>
    </location>
    <ligand>
        <name>ATP</name>
        <dbReference type="ChEBI" id="CHEBI:30616"/>
    </ligand>
</feature>
<dbReference type="Pfam" id="PF00069">
    <property type="entry name" value="Pkinase"/>
    <property type="match status" value="1"/>
</dbReference>
<dbReference type="SUPFAM" id="SSF50729">
    <property type="entry name" value="PH domain-like"/>
    <property type="match status" value="1"/>
</dbReference>
<dbReference type="GO" id="GO:0005524">
    <property type="term" value="F:ATP binding"/>
    <property type="evidence" value="ECO:0007669"/>
    <property type="project" value="UniProtKB-UniRule"/>
</dbReference>
<evidence type="ECO:0000259" key="13">
    <source>
        <dbReference type="PROSITE" id="PS50011"/>
    </source>
</evidence>
<evidence type="ECO:0000313" key="16">
    <source>
        <dbReference type="Proteomes" id="UP000765509"/>
    </source>
</evidence>
<comment type="catalytic activity">
    <reaction evidence="9">
        <text>L-seryl-[protein] + ATP = O-phospho-L-seryl-[protein] + ADP + H(+)</text>
        <dbReference type="Rhea" id="RHEA:17989"/>
        <dbReference type="Rhea" id="RHEA-COMP:9863"/>
        <dbReference type="Rhea" id="RHEA-COMP:11604"/>
        <dbReference type="ChEBI" id="CHEBI:15378"/>
        <dbReference type="ChEBI" id="CHEBI:29999"/>
        <dbReference type="ChEBI" id="CHEBI:30616"/>
        <dbReference type="ChEBI" id="CHEBI:83421"/>
        <dbReference type="ChEBI" id="CHEBI:456216"/>
        <dbReference type="EC" id="2.7.11.1"/>
    </reaction>
</comment>
<dbReference type="SUPFAM" id="SSF56112">
    <property type="entry name" value="Protein kinase-like (PK-like)"/>
    <property type="match status" value="1"/>
</dbReference>
<dbReference type="InterPro" id="IPR051931">
    <property type="entry name" value="PAK3-like"/>
</dbReference>
<sequence length="653" mass="73026">MVMASVLSASGDKKVRHKHTNSLSPSLSCSLRSAESPKYFRLMMLMDSSSTTSHSRLEAHYPNPATVVRGGFARLKQGRLKSLIWSQRWLVLREQTLAFHKSQTSKASALISLKKVSSVTRSNLRLYCLELATKDKSYYLAFSNKEELDSWLNDINIRAPRIGVSNPTDFVHQVHVGFDPVSGGFVGLPEQWTGFLANSTLTKEDYAKNPQAVLDVLEFYTDIQNRDNDTYAPAAQTAALAPPPAFKSTAALKSLKLSCSLSIRPSLRRTKGIPSPLSTIKLRCSKSLAINRPRANVIPSSPGFRSLNRPLHCHAQAQPNRVIKNHNSSDVTLRVKYPISHCLFPNQEAKSCTQENPILNHTQVMTTLRAIASGTNPNQAYTKLKKVGQGASGSVYFGQGLSSRAKVAIKQMDLKVQPRKELVINEILVMKESQHPNIVNFLDAYIVRDDELWVVMEYMEGGSLTEVIENNTLKEDQISRICFECCNGLQHLHQRNIIHRDIKSDNILLDARGNVKITDFGFCAKLTEQKSKRVTMIGTTYWMAPEVVQQTAYGPKVDIWSLGIMAIEMIESEPPYLDEEPLKALYLITTNGTPTLKNPENLSRELRDFLAVCLSVDVQSRATAEELSQHEFFKKACNLPALAHLVKFKSLQQ</sequence>
<dbReference type="Gene3D" id="2.30.29.30">
    <property type="entry name" value="Pleckstrin-homology domain (PH domain)/Phosphotyrosine-binding domain (PTB)"/>
    <property type="match status" value="1"/>
</dbReference>
<dbReference type="EC" id="2.7.11.1" evidence="2"/>
<dbReference type="InterPro" id="IPR000095">
    <property type="entry name" value="CRIB_dom"/>
</dbReference>
<dbReference type="SMART" id="SM00285">
    <property type="entry name" value="PBD"/>
    <property type="match status" value="1"/>
</dbReference>
<evidence type="ECO:0000256" key="10">
    <source>
        <dbReference type="PROSITE-ProRule" id="PRU10141"/>
    </source>
</evidence>
<keyword evidence="7 10" id="KW-0067">ATP-binding</keyword>
<evidence type="ECO:0000256" key="6">
    <source>
        <dbReference type="ARBA" id="ARBA00022777"/>
    </source>
</evidence>
<evidence type="ECO:0000313" key="15">
    <source>
        <dbReference type="EMBL" id="MBW0505444.1"/>
    </source>
</evidence>
<protein>
    <recommendedName>
        <fullName evidence="2">non-specific serine/threonine protein kinase</fullName>
        <ecNumber evidence="2">2.7.11.1</ecNumber>
    </recommendedName>
</protein>
<dbReference type="SMART" id="SM00220">
    <property type="entry name" value="S_TKc"/>
    <property type="match status" value="1"/>
</dbReference>
<dbReference type="Proteomes" id="UP000765509">
    <property type="component" value="Unassembled WGS sequence"/>
</dbReference>
<evidence type="ECO:0000259" key="12">
    <source>
        <dbReference type="PROSITE" id="PS50003"/>
    </source>
</evidence>
<keyword evidence="6" id="KW-0418">Kinase</keyword>
<dbReference type="PROSITE" id="PS50003">
    <property type="entry name" value="PH_DOMAIN"/>
    <property type="match status" value="1"/>
</dbReference>
<feature type="domain" description="PH" evidence="12">
    <location>
        <begin position="66"/>
        <end position="160"/>
    </location>
</feature>
<dbReference type="EMBL" id="AVOT02018507">
    <property type="protein sequence ID" value="MBW0505444.1"/>
    <property type="molecule type" value="Genomic_DNA"/>
</dbReference>
<keyword evidence="5 10" id="KW-0547">Nucleotide-binding</keyword>
<evidence type="ECO:0000256" key="3">
    <source>
        <dbReference type="ARBA" id="ARBA00022527"/>
    </source>
</evidence>
<dbReference type="InterPro" id="IPR033923">
    <property type="entry name" value="PAK_BD"/>
</dbReference>
<reference evidence="15" key="1">
    <citation type="submission" date="2021-03" db="EMBL/GenBank/DDBJ databases">
        <title>Draft genome sequence of rust myrtle Austropuccinia psidii MF-1, a brazilian biotype.</title>
        <authorList>
            <person name="Quecine M.C."/>
            <person name="Pachon D.M.R."/>
            <person name="Bonatelli M.L."/>
            <person name="Correr F.H."/>
            <person name="Franceschini L.M."/>
            <person name="Leite T.F."/>
            <person name="Margarido G.R.A."/>
            <person name="Almeida C.A."/>
            <person name="Ferrarezi J.A."/>
            <person name="Labate C.A."/>
        </authorList>
    </citation>
    <scope>NUCLEOTIDE SEQUENCE</scope>
    <source>
        <strain evidence="15">MF-1</strain>
    </source>
</reference>
<evidence type="ECO:0000256" key="2">
    <source>
        <dbReference type="ARBA" id="ARBA00012513"/>
    </source>
</evidence>
<evidence type="ECO:0000256" key="9">
    <source>
        <dbReference type="ARBA" id="ARBA00048679"/>
    </source>
</evidence>
<dbReference type="AlphaFoldDB" id="A0A9Q3DLG1"/>
<comment type="similarity">
    <text evidence="1">Belongs to the protein kinase superfamily. STE Ser/Thr protein kinase family. STE20 subfamily.</text>
</comment>
<dbReference type="FunFam" id="3.30.200.20:FF:000705">
    <property type="entry name" value="Non-specific serine/threonine protein kinase"/>
    <property type="match status" value="1"/>
</dbReference>
<dbReference type="OrthoDB" id="248923at2759"/>
<dbReference type="InterPro" id="IPR017441">
    <property type="entry name" value="Protein_kinase_ATP_BS"/>
</dbReference>
<keyword evidence="3" id="KW-0723">Serine/threonine-protein kinase</keyword>
<proteinExistence type="inferred from homology"/>
<keyword evidence="16" id="KW-1185">Reference proteome</keyword>
<evidence type="ECO:0000256" key="11">
    <source>
        <dbReference type="SAM" id="MobiDB-lite"/>
    </source>
</evidence>
<dbReference type="InterPro" id="IPR008271">
    <property type="entry name" value="Ser/Thr_kinase_AS"/>
</dbReference>
<comment type="caution">
    <text evidence="15">The sequence shown here is derived from an EMBL/GenBank/DDBJ whole genome shotgun (WGS) entry which is preliminary data.</text>
</comment>
<dbReference type="InterPro" id="IPR001849">
    <property type="entry name" value="PH_domain"/>
</dbReference>
<dbReference type="PROSITE" id="PS00108">
    <property type="entry name" value="PROTEIN_KINASE_ST"/>
    <property type="match status" value="1"/>
</dbReference>
<dbReference type="InterPro" id="IPR011993">
    <property type="entry name" value="PH-like_dom_sf"/>
</dbReference>
<comment type="catalytic activity">
    <reaction evidence="8">
        <text>L-threonyl-[protein] + ATP = O-phospho-L-threonyl-[protein] + ADP + H(+)</text>
        <dbReference type="Rhea" id="RHEA:46608"/>
        <dbReference type="Rhea" id="RHEA-COMP:11060"/>
        <dbReference type="Rhea" id="RHEA-COMP:11605"/>
        <dbReference type="ChEBI" id="CHEBI:15378"/>
        <dbReference type="ChEBI" id="CHEBI:30013"/>
        <dbReference type="ChEBI" id="CHEBI:30616"/>
        <dbReference type="ChEBI" id="CHEBI:61977"/>
        <dbReference type="ChEBI" id="CHEBI:456216"/>
        <dbReference type="EC" id="2.7.11.1"/>
    </reaction>
</comment>